<dbReference type="GO" id="GO:0005615">
    <property type="term" value="C:extracellular space"/>
    <property type="evidence" value="ECO:0007669"/>
    <property type="project" value="TreeGrafter"/>
</dbReference>
<dbReference type="Gene3D" id="3.30.70.80">
    <property type="entry name" value="Peptidase S8 propeptide/proteinase inhibitor I9"/>
    <property type="match status" value="1"/>
</dbReference>
<dbReference type="InterPro" id="IPR034193">
    <property type="entry name" value="PCSK9_ProteinaseK-like"/>
</dbReference>
<sequence>MKVVSIVAVVALFVAANAAPAKEIGTLNTIHVEVVPGEWIIKLRRGGNYTRVQDLVKGHGGRRGNKLRKTWSGFSGFAGKFDEESIREIQNFDDVEFVEPEQKYTILATQTPVPSWGLARVSSHTRQTKTYTYPDSAGAGITAYVIDTGVLATHTDFGGRARLAVNFVDNQNTDCNGHGTHVSGTIAGTKYGIAKKAKIVGVKVLNCKGSGTTSGVISGVEWVTKNAIKGKSVVNMSLGGGVSQALDSAVAAAVAAGIPFFVAAGNEQQDACKVSPARTPSAFTVGATTSTDSKASYSNYGTCVDIWAPGSSITSAWIGSNSATNIISGTSMATPHAAGVGALFLGAGTSAAALYNKLNSVASKGYVVGTLGGAPNNLLYNQNH</sequence>
<dbReference type="PANTHER" id="PTHR43806:SF11">
    <property type="entry name" value="CEREVISIN-RELATED"/>
    <property type="match status" value="1"/>
</dbReference>
<evidence type="ECO:0000256" key="3">
    <source>
        <dbReference type="ARBA" id="ARBA00022801"/>
    </source>
</evidence>
<dbReference type="Pfam" id="PF00082">
    <property type="entry name" value="Peptidase_S8"/>
    <property type="match status" value="1"/>
</dbReference>
<dbReference type="PROSITE" id="PS51892">
    <property type="entry name" value="SUBTILASE"/>
    <property type="match status" value="1"/>
</dbReference>
<dbReference type="InterPro" id="IPR000209">
    <property type="entry name" value="Peptidase_S8/S53_dom"/>
</dbReference>
<dbReference type="CDD" id="cd04077">
    <property type="entry name" value="Peptidases_S8_PCSK9_ProteinaseK_like"/>
    <property type="match status" value="1"/>
</dbReference>
<dbReference type="Gene3D" id="3.40.50.200">
    <property type="entry name" value="Peptidase S8/S53 domain"/>
    <property type="match status" value="1"/>
</dbReference>
<dbReference type="Proteomes" id="UP000268093">
    <property type="component" value="Unassembled WGS sequence"/>
</dbReference>
<evidence type="ECO:0000256" key="6">
    <source>
        <dbReference type="RuleBase" id="RU003355"/>
    </source>
</evidence>
<dbReference type="EMBL" id="RBNI01000730">
    <property type="protein sequence ID" value="RUP51424.1"/>
    <property type="molecule type" value="Genomic_DNA"/>
</dbReference>
<dbReference type="InterPro" id="IPR010259">
    <property type="entry name" value="S8pro/Inhibitor_I9"/>
</dbReference>
<dbReference type="InterPro" id="IPR036852">
    <property type="entry name" value="Peptidase_S8/S53_dom_sf"/>
</dbReference>
<evidence type="ECO:0000256" key="5">
    <source>
        <dbReference type="PROSITE-ProRule" id="PRU01240"/>
    </source>
</evidence>
<protein>
    <submittedName>
        <fullName evidence="10">Alkaline proteinase</fullName>
    </submittedName>
</protein>
<evidence type="ECO:0000256" key="4">
    <source>
        <dbReference type="ARBA" id="ARBA00022825"/>
    </source>
</evidence>
<evidence type="ECO:0000313" key="10">
    <source>
        <dbReference type="EMBL" id="RUP51424.1"/>
    </source>
</evidence>
<dbReference type="PANTHER" id="PTHR43806">
    <property type="entry name" value="PEPTIDASE S8"/>
    <property type="match status" value="1"/>
</dbReference>
<dbReference type="GO" id="GO:0004252">
    <property type="term" value="F:serine-type endopeptidase activity"/>
    <property type="evidence" value="ECO:0007669"/>
    <property type="project" value="UniProtKB-UniRule"/>
</dbReference>
<evidence type="ECO:0000256" key="2">
    <source>
        <dbReference type="ARBA" id="ARBA00022670"/>
    </source>
</evidence>
<dbReference type="PROSITE" id="PS00138">
    <property type="entry name" value="SUBTILASE_SER"/>
    <property type="match status" value="1"/>
</dbReference>
<keyword evidence="7" id="KW-0732">Signal</keyword>
<evidence type="ECO:0000256" key="7">
    <source>
        <dbReference type="SAM" id="SignalP"/>
    </source>
</evidence>
<keyword evidence="2 5" id="KW-0645">Protease</keyword>
<comment type="similarity">
    <text evidence="1 5 6">Belongs to the peptidase S8 family.</text>
</comment>
<dbReference type="Pfam" id="PF05922">
    <property type="entry name" value="Inhibitor_I9"/>
    <property type="match status" value="1"/>
</dbReference>
<accession>A0A433DKJ9</accession>
<dbReference type="PRINTS" id="PR00723">
    <property type="entry name" value="SUBTILISIN"/>
</dbReference>
<dbReference type="SUPFAM" id="SSF52743">
    <property type="entry name" value="Subtilisin-like"/>
    <property type="match status" value="1"/>
</dbReference>
<dbReference type="InterPro" id="IPR023827">
    <property type="entry name" value="Peptidase_S8_Asp-AS"/>
</dbReference>
<keyword evidence="11" id="KW-1185">Reference proteome</keyword>
<reference evidence="10 11" key="1">
    <citation type="journal article" date="2018" name="New Phytol.">
        <title>Phylogenomics of Endogonaceae and evolution of mycorrhizas within Mucoromycota.</title>
        <authorList>
            <person name="Chang Y."/>
            <person name="Desiro A."/>
            <person name="Na H."/>
            <person name="Sandor L."/>
            <person name="Lipzen A."/>
            <person name="Clum A."/>
            <person name="Barry K."/>
            <person name="Grigoriev I.V."/>
            <person name="Martin F.M."/>
            <person name="Stajich J.E."/>
            <person name="Smith M.E."/>
            <person name="Bonito G."/>
            <person name="Spatafora J.W."/>
        </authorList>
    </citation>
    <scope>NUCLEOTIDE SEQUENCE [LARGE SCALE GENOMIC DNA]</scope>
    <source>
        <strain evidence="10 11">GMNB39</strain>
    </source>
</reference>
<feature type="active site" description="Charge relay system" evidence="5">
    <location>
        <position position="178"/>
    </location>
</feature>
<evidence type="ECO:0000259" key="8">
    <source>
        <dbReference type="Pfam" id="PF00082"/>
    </source>
</evidence>
<dbReference type="InterPro" id="IPR037045">
    <property type="entry name" value="S8pro/Inhibitor_I9_sf"/>
</dbReference>
<dbReference type="InterPro" id="IPR050131">
    <property type="entry name" value="Peptidase_S8_subtilisin-like"/>
</dbReference>
<feature type="signal peptide" evidence="7">
    <location>
        <begin position="1"/>
        <end position="18"/>
    </location>
</feature>
<feature type="domain" description="Peptidase S8/S53" evidence="8">
    <location>
        <begin position="139"/>
        <end position="346"/>
    </location>
</feature>
<evidence type="ECO:0000313" key="11">
    <source>
        <dbReference type="Proteomes" id="UP000268093"/>
    </source>
</evidence>
<dbReference type="FunFam" id="3.40.50.200:FF:000014">
    <property type="entry name" value="Proteinase K"/>
    <property type="match status" value="1"/>
</dbReference>
<feature type="chain" id="PRO_5019142307" evidence="7">
    <location>
        <begin position="19"/>
        <end position="384"/>
    </location>
</feature>
<dbReference type="OrthoDB" id="206201at2759"/>
<keyword evidence="3 5" id="KW-0378">Hydrolase</keyword>
<keyword evidence="4 5" id="KW-0720">Serine protease</keyword>
<dbReference type="PROSITE" id="PS00137">
    <property type="entry name" value="SUBTILASE_HIS"/>
    <property type="match status" value="1"/>
</dbReference>
<proteinExistence type="inferred from homology"/>
<feature type="domain" description="Inhibitor I9" evidence="9">
    <location>
        <begin position="61"/>
        <end position="106"/>
    </location>
</feature>
<feature type="active site" description="Charge relay system" evidence="5">
    <location>
        <position position="331"/>
    </location>
</feature>
<dbReference type="GO" id="GO:0006508">
    <property type="term" value="P:proteolysis"/>
    <property type="evidence" value="ECO:0007669"/>
    <property type="project" value="UniProtKB-KW"/>
</dbReference>
<dbReference type="AlphaFoldDB" id="A0A433DKJ9"/>
<dbReference type="InterPro" id="IPR023828">
    <property type="entry name" value="Peptidase_S8_Ser-AS"/>
</dbReference>
<organism evidence="10 11">
    <name type="scientific">Jimgerdemannia flammicorona</name>
    <dbReference type="NCBI Taxonomy" id="994334"/>
    <lineage>
        <taxon>Eukaryota</taxon>
        <taxon>Fungi</taxon>
        <taxon>Fungi incertae sedis</taxon>
        <taxon>Mucoromycota</taxon>
        <taxon>Mucoromycotina</taxon>
        <taxon>Endogonomycetes</taxon>
        <taxon>Endogonales</taxon>
        <taxon>Endogonaceae</taxon>
        <taxon>Jimgerdemannia</taxon>
    </lineage>
</organism>
<dbReference type="SUPFAM" id="SSF54897">
    <property type="entry name" value="Protease propeptides/inhibitors"/>
    <property type="match status" value="1"/>
</dbReference>
<feature type="active site" description="Charge relay system" evidence="5">
    <location>
        <position position="147"/>
    </location>
</feature>
<dbReference type="InterPro" id="IPR022398">
    <property type="entry name" value="Peptidase_S8_His-AS"/>
</dbReference>
<comment type="caution">
    <text evidence="10">The sequence shown here is derived from an EMBL/GenBank/DDBJ whole genome shotgun (WGS) entry which is preliminary data.</text>
</comment>
<dbReference type="PROSITE" id="PS00136">
    <property type="entry name" value="SUBTILASE_ASP"/>
    <property type="match status" value="1"/>
</dbReference>
<evidence type="ECO:0000259" key="9">
    <source>
        <dbReference type="Pfam" id="PF05922"/>
    </source>
</evidence>
<gene>
    <name evidence="10" type="ORF">BC936DRAFT_148198</name>
</gene>
<name>A0A433DKJ9_9FUNG</name>
<evidence type="ECO:0000256" key="1">
    <source>
        <dbReference type="ARBA" id="ARBA00011073"/>
    </source>
</evidence>
<dbReference type="InterPro" id="IPR015500">
    <property type="entry name" value="Peptidase_S8_subtilisin-rel"/>
</dbReference>